<feature type="transmembrane region" description="Helical" evidence="1">
    <location>
        <begin position="100"/>
        <end position="120"/>
    </location>
</feature>
<dbReference type="RefSeq" id="WP_130094408.1">
    <property type="nucleotide sequence ID" value="NZ_SETE01000005.1"/>
</dbReference>
<feature type="transmembrane region" description="Helical" evidence="1">
    <location>
        <begin position="247"/>
        <end position="267"/>
    </location>
</feature>
<gene>
    <name evidence="3" type="ORF">ERX46_13560</name>
</gene>
<dbReference type="AlphaFoldDB" id="A0A4Q4KIL6"/>
<reference evidence="3 4" key="1">
    <citation type="submission" date="2019-02" db="EMBL/GenBank/DDBJ databases">
        <title>Genome sequence of the sea-ice species Brumimicrobium glaciale.</title>
        <authorList>
            <person name="Bowman J.P."/>
        </authorList>
    </citation>
    <scope>NUCLEOTIDE SEQUENCE [LARGE SCALE GENOMIC DNA]</scope>
    <source>
        <strain evidence="3 4">IC156</strain>
    </source>
</reference>
<dbReference type="PANTHER" id="PTHR22911">
    <property type="entry name" value="ACYL-MALONYL CONDENSING ENZYME-RELATED"/>
    <property type="match status" value="1"/>
</dbReference>
<organism evidence="3 4">
    <name type="scientific">Brumimicrobium glaciale</name>
    <dbReference type="NCBI Taxonomy" id="200475"/>
    <lineage>
        <taxon>Bacteria</taxon>
        <taxon>Pseudomonadati</taxon>
        <taxon>Bacteroidota</taxon>
        <taxon>Flavobacteriia</taxon>
        <taxon>Flavobacteriales</taxon>
        <taxon>Crocinitomicaceae</taxon>
        <taxon>Brumimicrobium</taxon>
    </lineage>
</organism>
<dbReference type="GO" id="GO:0016020">
    <property type="term" value="C:membrane"/>
    <property type="evidence" value="ECO:0007669"/>
    <property type="project" value="InterPro"/>
</dbReference>
<feature type="transmembrane region" description="Helical" evidence="1">
    <location>
        <begin position="132"/>
        <end position="153"/>
    </location>
</feature>
<proteinExistence type="predicted"/>
<feature type="transmembrane region" description="Helical" evidence="1">
    <location>
        <begin position="159"/>
        <end position="179"/>
    </location>
</feature>
<name>A0A4Q4KIL6_9FLAO</name>
<dbReference type="Pfam" id="PF00892">
    <property type="entry name" value="EamA"/>
    <property type="match status" value="1"/>
</dbReference>
<dbReference type="OrthoDB" id="3180815at2"/>
<dbReference type="InterPro" id="IPR037185">
    <property type="entry name" value="EmrE-like"/>
</dbReference>
<keyword evidence="1" id="KW-0472">Membrane</keyword>
<feature type="transmembrane region" description="Helical" evidence="1">
    <location>
        <begin position="191"/>
        <end position="208"/>
    </location>
</feature>
<comment type="caution">
    <text evidence="3">The sequence shown here is derived from an EMBL/GenBank/DDBJ whole genome shotgun (WGS) entry which is preliminary data.</text>
</comment>
<dbReference type="SUPFAM" id="SSF103481">
    <property type="entry name" value="Multidrug resistance efflux transporter EmrE"/>
    <property type="match status" value="2"/>
</dbReference>
<dbReference type="InterPro" id="IPR000620">
    <property type="entry name" value="EamA_dom"/>
</dbReference>
<feature type="transmembrane region" description="Helical" evidence="1">
    <location>
        <begin position="7"/>
        <end position="27"/>
    </location>
</feature>
<evidence type="ECO:0000313" key="3">
    <source>
        <dbReference type="EMBL" id="RYM33072.1"/>
    </source>
</evidence>
<feature type="domain" description="EamA" evidence="2">
    <location>
        <begin position="157"/>
        <end position="290"/>
    </location>
</feature>
<evidence type="ECO:0000259" key="2">
    <source>
        <dbReference type="Pfam" id="PF00892"/>
    </source>
</evidence>
<evidence type="ECO:0000256" key="1">
    <source>
        <dbReference type="SAM" id="Phobius"/>
    </source>
</evidence>
<keyword evidence="4" id="KW-1185">Reference proteome</keyword>
<sequence length="294" mass="32014">MTKKTGLLYVGFGSLSYGILATVVKYANELGAGTALLAFSQYFFASIFLAFLAWKVSKSKTLGSNYTVPSRNLKLKMILFGTTLGFSSCFYYLTIQYVPVSVGIILLMQAIWMGVVVDLISTKGKNSKIKIIGALVAITGTLLAANVFEASFILHPLGITFGMLAAVSFTSFMYFSNLLGHQTHVIIKSKYLVYGGFIVVLLFWNIDIINTFDIFYMVKYGIFLAIFGSMIPPIFFSQGMPVIGTGLGSIVSSIEIPFSVMSAAIILGEDVSVLQWIGILIILSAVVLINIKKI</sequence>
<feature type="transmembrane region" description="Helical" evidence="1">
    <location>
        <begin position="33"/>
        <end position="54"/>
    </location>
</feature>
<feature type="transmembrane region" description="Helical" evidence="1">
    <location>
        <begin position="214"/>
        <end position="235"/>
    </location>
</feature>
<feature type="transmembrane region" description="Helical" evidence="1">
    <location>
        <begin position="75"/>
        <end position="94"/>
    </location>
</feature>
<accession>A0A4Q4KIL6</accession>
<evidence type="ECO:0000313" key="4">
    <source>
        <dbReference type="Proteomes" id="UP000293952"/>
    </source>
</evidence>
<keyword evidence="1" id="KW-0812">Transmembrane</keyword>
<keyword evidence="1" id="KW-1133">Transmembrane helix</keyword>
<dbReference type="Proteomes" id="UP000293952">
    <property type="component" value="Unassembled WGS sequence"/>
</dbReference>
<dbReference type="PANTHER" id="PTHR22911:SF137">
    <property type="entry name" value="SOLUTE CARRIER FAMILY 35 MEMBER G2-RELATED"/>
    <property type="match status" value="1"/>
</dbReference>
<dbReference type="EMBL" id="SETE01000005">
    <property type="protein sequence ID" value="RYM33072.1"/>
    <property type="molecule type" value="Genomic_DNA"/>
</dbReference>
<protein>
    <submittedName>
        <fullName evidence="3">DMT family transporter</fullName>
    </submittedName>
</protein>
<feature type="transmembrane region" description="Helical" evidence="1">
    <location>
        <begin position="273"/>
        <end position="291"/>
    </location>
</feature>